<gene>
    <name evidence="1" type="ORF">GCM10011335_44310</name>
</gene>
<dbReference type="Proteomes" id="UP000613160">
    <property type="component" value="Unassembled WGS sequence"/>
</dbReference>
<accession>A0A916YAL2</accession>
<name>A0A916YAL2_9HYPH</name>
<dbReference type="AlphaFoldDB" id="A0A916YAL2"/>
<evidence type="ECO:0008006" key="3">
    <source>
        <dbReference type="Google" id="ProtNLM"/>
    </source>
</evidence>
<sequence length="91" mass="9141">MIAGTLVVGGKAGRLPGMLMKRGTLLLAGGAEAIGPTFLDNGPVDLIVLRLMARAFAAPPFGASLLDGGPMRRLGGDTAVLGLGEIFLPLG</sequence>
<keyword evidence="2" id="KW-1185">Reference proteome</keyword>
<evidence type="ECO:0000313" key="1">
    <source>
        <dbReference type="EMBL" id="GGD36448.1"/>
    </source>
</evidence>
<comment type="caution">
    <text evidence="1">The sequence shown here is derived from an EMBL/GenBank/DDBJ whole genome shotgun (WGS) entry which is preliminary data.</text>
</comment>
<reference evidence="1" key="2">
    <citation type="submission" date="2020-09" db="EMBL/GenBank/DDBJ databases">
        <authorList>
            <person name="Sun Q."/>
            <person name="Zhou Y."/>
        </authorList>
    </citation>
    <scope>NUCLEOTIDE SEQUENCE</scope>
    <source>
        <strain evidence="1">CGMCC 1.15493</strain>
    </source>
</reference>
<evidence type="ECO:0000313" key="2">
    <source>
        <dbReference type="Proteomes" id="UP000613160"/>
    </source>
</evidence>
<protein>
    <recommendedName>
        <fullName evidence="3">Formylmethanofuran dehydrogenase subunit C</fullName>
    </recommendedName>
</protein>
<reference evidence="1" key="1">
    <citation type="journal article" date="2014" name="Int. J. Syst. Evol. Microbiol.">
        <title>Complete genome sequence of Corynebacterium casei LMG S-19264T (=DSM 44701T), isolated from a smear-ripened cheese.</title>
        <authorList>
            <consortium name="US DOE Joint Genome Institute (JGI-PGF)"/>
            <person name="Walter F."/>
            <person name="Albersmeier A."/>
            <person name="Kalinowski J."/>
            <person name="Ruckert C."/>
        </authorList>
    </citation>
    <scope>NUCLEOTIDE SEQUENCE</scope>
    <source>
        <strain evidence="1">CGMCC 1.15493</strain>
    </source>
</reference>
<dbReference type="RefSeq" id="WP_308423864.1">
    <property type="nucleotide sequence ID" value="NZ_BMJJ01000013.1"/>
</dbReference>
<organism evidence="1 2">
    <name type="scientific">Aureimonas glaciei</name>
    <dbReference type="NCBI Taxonomy" id="1776957"/>
    <lineage>
        <taxon>Bacteria</taxon>
        <taxon>Pseudomonadati</taxon>
        <taxon>Pseudomonadota</taxon>
        <taxon>Alphaproteobacteria</taxon>
        <taxon>Hyphomicrobiales</taxon>
        <taxon>Aurantimonadaceae</taxon>
        <taxon>Aureimonas</taxon>
    </lineage>
</organism>
<dbReference type="EMBL" id="BMJJ01000013">
    <property type="protein sequence ID" value="GGD36448.1"/>
    <property type="molecule type" value="Genomic_DNA"/>
</dbReference>
<proteinExistence type="predicted"/>